<reference evidence="7 8" key="1">
    <citation type="submission" date="2015-09" db="EMBL/GenBank/DDBJ databases">
        <title>Draft genome sequence of Kouleothrix aurantiaca JCM 19913.</title>
        <authorList>
            <person name="Hemp J."/>
        </authorList>
    </citation>
    <scope>NUCLEOTIDE SEQUENCE [LARGE SCALE GENOMIC DNA]</scope>
    <source>
        <strain evidence="7 8">COM-B</strain>
    </source>
</reference>
<dbReference type="Gene3D" id="3.50.50.60">
    <property type="entry name" value="FAD/NAD(P)-binding domain"/>
    <property type="match status" value="1"/>
</dbReference>
<sequence>MSYTGSESDRRVDLAIVGAGIVGLATARELLGRYPHLRVVVLDKEPAIAQHQTGRNSGVIHSGLYYKPGSLKARLCVQGAAAMMRYCDERGIPYNVCGKVVVATSADEQTRLQDLYQRGLANGIPQLEMIGPERLREIEPHAVGLQAIYSPRTAIVDYGLVAAAYADDIRALGGEVLTSHEVRRIARTGQRVWLETPAGMIETRFLITCAGVYSDRVAALSGAPRDPRIVPFRGDYYILKPEQRHLINSLIYPVPDPAFPFLGVHSTLKMDGSMWLGPNAVLAFGREGYRRWDVNLPDLADAVSYRGFQRLARSYWQVGMSEMLRDWSKALFVAAVQRFVPEVTAEGVVAGPAGIRAQALAPDGSMVDDFVFHQDGPIIDGRNAPSPGATSSLMIGAEIGAMAVQSFALGA</sequence>
<dbReference type="NCBIfam" id="NF008726">
    <property type="entry name" value="PRK11728.1"/>
    <property type="match status" value="1"/>
</dbReference>
<keyword evidence="4" id="KW-0560">Oxidoreductase</keyword>
<keyword evidence="2" id="KW-0285">Flavoprotein</keyword>
<evidence type="ECO:0000256" key="1">
    <source>
        <dbReference type="ARBA" id="ARBA00001974"/>
    </source>
</evidence>
<dbReference type="SUPFAM" id="SSF51905">
    <property type="entry name" value="FAD/NAD(P)-binding domain"/>
    <property type="match status" value="1"/>
</dbReference>
<dbReference type="Proteomes" id="UP000050509">
    <property type="component" value="Unassembled WGS sequence"/>
</dbReference>
<dbReference type="Pfam" id="PF01266">
    <property type="entry name" value="DAO"/>
    <property type="match status" value="1"/>
</dbReference>
<evidence type="ECO:0000256" key="5">
    <source>
        <dbReference type="ARBA" id="ARBA00037941"/>
    </source>
</evidence>
<evidence type="ECO:0000313" key="7">
    <source>
        <dbReference type="EMBL" id="KPV52493.1"/>
    </source>
</evidence>
<dbReference type="PATRIC" id="fig|186479.3.peg.8840"/>
<keyword evidence="8" id="KW-1185">Reference proteome</keyword>
<comment type="caution">
    <text evidence="7">The sequence shown here is derived from an EMBL/GenBank/DDBJ whole genome shotgun (WGS) entry which is preliminary data.</text>
</comment>
<evidence type="ECO:0000256" key="4">
    <source>
        <dbReference type="ARBA" id="ARBA00023002"/>
    </source>
</evidence>
<evidence type="ECO:0000313" key="8">
    <source>
        <dbReference type="Proteomes" id="UP000050509"/>
    </source>
</evidence>
<organism evidence="7 8">
    <name type="scientific">Kouleothrix aurantiaca</name>
    <dbReference type="NCBI Taxonomy" id="186479"/>
    <lineage>
        <taxon>Bacteria</taxon>
        <taxon>Bacillati</taxon>
        <taxon>Chloroflexota</taxon>
        <taxon>Chloroflexia</taxon>
        <taxon>Chloroflexales</taxon>
        <taxon>Roseiflexineae</taxon>
        <taxon>Roseiflexaceae</taxon>
        <taxon>Kouleothrix</taxon>
    </lineage>
</organism>
<proteinExistence type="inferred from homology"/>
<evidence type="ECO:0000256" key="2">
    <source>
        <dbReference type="ARBA" id="ARBA00022630"/>
    </source>
</evidence>
<evidence type="ECO:0000259" key="6">
    <source>
        <dbReference type="Pfam" id="PF01266"/>
    </source>
</evidence>
<comment type="similarity">
    <text evidence="5">Belongs to the L2HGDH family.</text>
</comment>
<name>A0A0N8PSE4_9CHLR</name>
<dbReference type="AlphaFoldDB" id="A0A0N8PSE4"/>
<keyword evidence="3" id="KW-0274">FAD</keyword>
<dbReference type="Gene3D" id="3.30.9.10">
    <property type="entry name" value="D-Amino Acid Oxidase, subunit A, domain 2"/>
    <property type="match status" value="1"/>
</dbReference>
<dbReference type="PANTHER" id="PTHR43104:SF2">
    <property type="entry name" value="L-2-HYDROXYGLUTARATE DEHYDROGENASE, MITOCHONDRIAL"/>
    <property type="match status" value="1"/>
</dbReference>
<dbReference type="InterPro" id="IPR006076">
    <property type="entry name" value="FAD-dep_OxRdtase"/>
</dbReference>
<dbReference type="PANTHER" id="PTHR43104">
    <property type="entry name" value="L-2-HYDROXYGLUTARATE DEHYDROGENASE, MITOCHONDRIAL"/>
    <property type="match status" value="1"/>
</dbReference>
<feature type="domain" description="FAD dependent oxidoreductase" evidence="6">
    <location>
        <begin position="13"/>
        <end position="399"/>
    </location>
</feature>
<comment type="cofactor">
    <cofactor evidence="1">
        <name>FAD</name>
        <dbReference type="ChEBI" id="CHEBI:57692"/>
    </cofactor>
</comment>
<evidence type="ECO:0000256" key="3">
    <source>
        <dbReference type="ARBA" id="ARBA00022827"/>
    </source>
</evidence>
<protein>
    <submittedName>
        <fullName evidence="7">Hydroxyglutarate oxidase</fullName>
    </submittedName>
</protein>
<dbReference type="InterPro" id="IPR036188">
    <property type="entry name" value="FAD/NAD-bd_sf"/>
</dbReference>
<dbReference type="EMBL" id="LJCR01000527">
    <property type="protein sequence ID" value="KPV52493.1"/>
    <property type="molecule type" value="Genomic_DNA"/>
</dbReference>
<gene>
    <name evidence="7" type="ORF">SE17_15185</name>
</gene>
<accession>A0A0N8PSE4</accession>
<dbReference type="GO" id="GO:0047545">
    <property type="term" value="F:(S)-2-hydroxyglutarate dehydrogenase activity"/>
    <property type="evidence" value="ECO:0007669"/>
    <property type="project" value="TreeGrafter"/>
</dbReference>